<comment type="function">
    <text evidence="1">Zinc chaperone that directly transfers zinc cofactor to target proteins, thereby activating them. Zinc is transferred from the CXCC motif in the GTPase domain to the zinc binding site in target proteins in a process requiring GTP hydrolysis.</text>
</comment>
<dbReference type="InterPro" id="IPR051316">
    <property type="entry name" value="Zinc-reg_GTPase_activator"/>
</dbReference>
<reference evidence="4" key="1">
    <citation type="submission" date="2019-08" db="EMBL/GenBank/DDBJ databases">
        <title>Limnoglobus roseus gen. nov., sp. nov., a novel freshwater planctomycete with a giant genome from the family Gemmataceae.</title>
        <authorList>
            <person name="Kulichevskaya I.S."/>
            <person name="Naumoff D.G."/>
            <person name="Miroshnikov K."/>
            <person name="Ivanova A."/>
            <person name="Philippov D.A."/>
            <person name="Hakobyan A."/>
            <person name="Rijpstra I.C."/>
            <person name="Sinninghe Damste J.S."/>
            <person name="Liesack W."/>
            <person name="Dedysh S.N."/>
        </authorList>
    </citation>
    <scope>NUCLEOTIDE SEQUENCE [LARGE SCALE GENOMIC DNA]</scope>
    <source>
        <strain evidence="4">PX52</strain>
    </source>
</reference>
<dbReference type="KEGG" id="lrs:PX52LOC_07479"/>
<dbReference type="GO" id="GO:0005737">
    <property type="term" value="C:cytoplasm"/>
    <property type="evidence" value="ECO:0007669"/>
    <property type="project" value="TreeGrafter"/>
</dbReference>
<organism evidence="3 4">
    <name type="scientific">Limnoglobus roseus</name>
    <dbReference type="NCBI Taxonomy" id="2598579"/>
    <lineage>
        <taxon>Bacteria</taxon>
        <taxon>Pseudomonadati</taxon>
        <taxon>Planctomycetota</taxon>
        <taxon>Planctomycetia</taxon>
        <taxon>Gemmatales</taxon>
        <taxon>Gemmataceae</taxon>
        <taxon>Limnoglobus</taxon>
    </lineage>
</organism>
<dbReference type="EMBL" id="CP042425">
    <property type="protein sequence ID" value="QEL20386.1"/>
    <property type="molecule type" value="Genomic_DNA"/>
</dbReference>
<protein>
    <submittedName>
        <fullName evidence="3">GTP-binding protein</fullName>
    </submittedName>
</protein>
<proteinExistence type="predicted"/>
<keyword evidence="4" id="KW-1185">Reference proteome</keyword>
<sequence>MRIPTNVVTGFLGVGKTTAILDLLARKADGERWAVLVNEYGEVSIDHALLEGGGGDGVTVREVAGGCVCCATAPYLQVALHLLLTEAKPHRLIVETTGLGHPGALLEKLRAGYSDRLNVRATVTVVSPDDFTTPGMLENPVFREQVELADVLVLNKLDRADENVVATFQQWANGLEPPKQLIAATQSGRLEREWLDLGGSPPSLRMVEVPSEVVAISTTQVAEPSRPLRFESAGSPPACGWVFSPDDVFDEYRLLRFLGQLSGTTRLKGVFRTEGEWVAINRVGTSMTVTPTNYRRDSRVEVFADGAEWERIERGLLDCLRDQP</sequence>
<dbReference type="Proteomes" id="UP000324974">
    <property type="component" value="Chromosome"/>
</dbReference>
<evidence type="ECO:0000313" key="4">
    <source>
        <dbReference type="Proteomes" id="UP000324974"/>
    </source>
</evidence>
<dbReference type="PANTHER" id="PTHR13748">
    <property type="entry name" value="COBW-RELATED"/>
    <property type="match status" value="1"/>
</dbReference>
<dbReference type="Gene3D" id="3.40.50.300">
    <property type="entry name" value="P-loop containing nucleotide triphosphate hydrolases"/>
    <property type="match status" value="1"/>
</dbReference>
<name>A0A5C1AQT0_9BACT</name>
<dbReference type="InterPro" id="IPR011629">
    <property type="entry name" value="CobW-like_C"/>
</dbReference>
<dbReference type="Pfam" id="PF07683">
    <property type="entry name" value="CobW_C"/>
    <property type="match status" value="1"/>
</dbReference>
<dbReference type="PANTHER" id="PTHR13748:SF46">
    <property type="entry name" value="ZINC CHAPERONE YEIR"/>
    <property type="match status" value="1"/>
</dbReference>
<dbReference type="SMART" id="SM00833">
    <property type="entry name" value="CobW_C"/>
    <property type="match status" value="1"/>
</dbReference>
<dbReference type="CDD" id="cd03112">
    <property type="entry name" value="CobW-like"/>
    <property type="match status" value="1"/>
</dbReference>
<feature type="domain" description="CobW C-terminal" evidence="2">
    <location>
        <begin position="238"/>
        <end position="320"/>
    </location>
</feature>
<evidence type="ECO:0000256" key="1">
    <source>
        <dbReference type="ARBA" id="ARBA00045658"/>
    </source>
</evidence>
<dbReference type="SUPFAM" id="SSF52540">
    <property type="entry name" value="P-loop containing nucleoside triphosphate hydrolases"/>
    <property type="match status" value="1"/>
</dbReference>
<dbReference type="InterPro" id="IPR027417">
    <property type="entry name" value="P-loop_NTPase"/>
</dbReference>
<gene>
    <name evidence="3" type="ORF">PX52LOC_07479</name>
</gene>
<dbReference type="RefSeq" id="WP_168219423.1">
    <property type="nucleotide sequence ID" value="NZ_CP042425.1"/>
</dbReference>
<dbReference type="AlphaFoldDB" id="A0A5C1AQT0"/>
<evidence type="ECO:0000313" key="3">
    <source>
        <dbReference type="EMBL" id="QEL20386.1"/>
    </source>
</evidence>
<evidence type="ECO:0000259" key="2">
    <source>
        <dbReference type="SMART" id="SM00833"/>
    </source>
</evidence>
<dbReference type="InterPro" id="IPR003495">
    <property type="entry name" value="CobW/HypB/UreG_nucleotide-bd"/>
</dbReference>
<accession>A0A5C1AQT0</accession>
<dbReference type="Pfam" id="PF02492">
    <property type="entry name" value="cobW"/>
    <property type="match status" value="1"/>
</dbReference>